<sequence length="175" mass="19394">MPHGIARNGKVQKGSHGERQEPLLPTQNQWCRNVSRAIQHAGRGALWRRRLRVLVEGEARGELLVCSEPISPLGEIDPLTGELRTRSLKASISGRILVFPWGRGSTVGSYVLYALKHYGRAPSAIVVVRADPIIATGCVISDIPLAEGIEERDIVELKKYKHAFFNARRGELVAW</sequence>
<evidence type="ECO:0000313" key="4">
    <source>
        <dbReference type="EMBL" id="HHQ80300.1"/>
    </source>
</evidence>
<name>A0A7J3ZLI4_9CREN</name>
<proteinExistence type="predicted"/>
<reference evidence="4" key="1">
    <citation type="journal article" date="2020" name="mSystems">
        <title>Genome- and Community-Level Interaction Insights into Carbon Utilization and Element Cycling Functions of Hydrothermarchaeota in Hydrothermal Sediment.</title>
        <authorList>
            <person name="Zhou Z."/>
            <person name="Liu Y."/>
            <person name="Xu W."/>
            <person name="Pan J."/>
            <person name="Luo Z.H."/>
            <person name="Li M."/>
        </authorList>
    </citation>
    <scope>NUCLEOTIDE SEQUENCE [LARGE SCALE GENOMIC DNA]</scope>
    <source>
        <strain evidence="4">SpSt-1116</strain>
    </source>
</reference>
<comment type="caution">
    <text evidence="4">The sequence shown here is derived from an EMBL/GenBank/DDBJ whole genome shotgun (WGS) entry which is preliminary data.</text>
</comment>
<dbReference type="SUPFAM" id="SSF52016">
    <property type="entry name" value="LeuD/IlvD-like"/>
    <property type="match status" value="1"/>
</dbReference>
<evidence type="ECO:0000259" key="3">
    <source>
        <dbReference type="Pfam" id="PF01989"/>
    </source>
</evidence>
<protein>
    <submittedName>
        <fullName evidence="4">DUF126 domain-containing protein</fullName>
    </submittedName>
</protein>
<feature type="region of interest" description="Disordered" evidence="2">
    <location>
        <begin position="1"/>
        <end position="25"/>
    </location>
</feature>
<dbReference type="InterPro" id="IPR002840">
    <property type="entry name" value="PMDh-S-like_dom"/>
</dbReference>
<dbReference type="EMBL" id="DRZC01000032">
    <property type="protein sequence ID" value="HHQ80300.1"/>
    <property type="molecule type" value="Genomic_DNA"/>
</dbReference>
<organism evidence="4">
    <name type="scientific">Fervidicoccus fontis</name>
    <dbReference type="NCBI Taxonomy" id="683846"/>
    <lineage>
        <taxon>Archaea</taxon>
        <taxon>Thermoproteota</taxon>
        <taxon>Thermoprotei</taxon>
        <taxon>Fervidicoccales</taxon>
        <taxon>Fervidicoccaceae</taxon>
        <taxon>Fervidicoccus</taxon>
    </lineage>
</organism>
<accession>A0A7J3ZLI4</accession>
<dbReference type="AlphaFoldDB" id="A0A7J3ZLI4"/>
<dbReference type="Gene3D" id="3.50.30.10">
    <property type="entry name" value="Phosphohistidine domain"/>
    <property type="match status" value="1"/>
</dbReference>
<feature type="domain" description="Phosphomevalonate dehydratase small subunit-like" evidence="3">
    <location>
        <begin position="70"/>
        <end position="145"/>
    </location>
</feature>
<evidence type="ECO:0000256" key="2">
    <source>
        <dbReference type="SAM" id="MobiDB-lite"/>
    </source>
</evidence>
<dbReference type="GO" id="GO:0016829">
    <property type="term" value="F:lyase activity"/>
    <property type="evidence" value="ECO:0007669"/>
    <property type="project" value="UniProtKB-KW"/>
</dbReference>
<gene>
    <name evidence="4" type="ORF">ENM78_02400</name>
</gene>
<evidence type="ECO:0000256" key="1">
    <source>
        <dbReference type="ARBA" id="ARBA00023239"/>
    </source>
</evidence>
<dbReference type="Pfam" id="PF01989">
    <property type="entry name" value="AcnX_swivel_put"/>
    <property type="match status" value="1"/>
</dbReference>
<dbReference type="CDD" id="cd01356">
    <property type="entry name" value="AcnX_swivel"/>
    <property type="match status" value="1"/>
</dbReference>
<keyword evidence="1" id="KW-0456">Lyase</keyword>